<organism evidence="3 4">
    <name type="scientific">Saccharomyces uvarum</name>
    <name type="common">Yeast</name>
    <name type="synonym">Saccharomyces bayanus var. uvarum</name>
    <dbReference type="NCBI Taxonomy" id="230603"/>
    <lineage>
        <taxon>Eukaryota</taxon>
        <taxon>Fungi</taxon>
        <taxon>Dikarya</taxon>
        <taxon>Ascomycota</taxon>
        <taxon>Saccharomycotina</taxon>
        <taxon>Saccharomycetes</taxon>
        <taxon>Saccharomycetales</taxon>
        <taxon>Saccharomycetaceae</taxon>
        <taxon>Saccharomyces</taxon>
    </lineage>
</organism>
<protein>
    <recommendedName>
        <fullName evidence="2">NADP-dependent oxidoreductase domain-containing protein</fullName>
    </recommendedName>
</protein>
<dbReference type="EMBL" id="OX365924">
    <property type="protein sequence ID" value="CAI4048336.1"/>
    <property type="molecule type" value="Genomic_DNA"/>
</dbReference>
<dbReference type="GO" id="GO:0005829">
    <property type="term" value="C:cytosol"/>
    <property type="evidence" value="ECO:0007669"/>
    <property type="project" value="TreeGrafter"/>
</dbReference>
<evidence type="ECO:0000259" key="2">
    <source>
        <dbReference type="Pfam" id="PF00248"/>
    </source>
</evidence>
<accession>A0AA35J4A1</accession>
<dbReference type="InterPro" id="IPR020471">
    <property type="entry name" value="AKR"/>
</dbReference>
<proteinExistence type="predicted"/>
<dbReference type="CDD" id="cd19164">
    <property type="entry name" value="AKR_ARA2"/>
    <property type="match status" value="1"/>
</dbReference>
<dbReference type="InterPro" id="IPR044480">
    <property type="entry name" value="Ara2-like"/>
</dbReference>
<dbReference type="GO" id="GO:0045290">
    <property type="term" value="F:D-arabinose 1-dehydrogenase [NAD(P)+] activity"/>
    <property type="evidence" value="ECO:0007669"/>
    <property type="project" value="InterPro"/>
</dbReference>
<dbReference type="Gene3D" id="3.20.20.100">
    <property type="entry name" value="NADP-dependent oxidoreductase domain"/>
    <property type="match status" value="1"/>
</dbReference>
<gene>
    <name evidence="3" type="primary">SUVC13G1780</name>
    <name evidence="3" type="ORF">SUVC_13G1780</name>
</gene>
<dbReference type="InterPro" id="IPR023210">
    <property type="entry name" value="NADP_OxRdtase_dom"/>
</dbReference>
<dbReference type="PANTHER" id="PTHR42686:SF1">
    <property type="entry name" value="GH17980P-RELATED"/>
    <property type="match status" value="1"/>
</dbReference>
<name>A0AA35J4A1_SACUV</name>
<evidence type="ECO:0000313" key="3">
    <source>
        <dbReference type="EMBL" id="CAI4048336.1"/>
    </source>
</evidence>
<dbReference type="AlphaFoldDB" id="A0AA35J4A1"/>
<keyword evidence="1" id="KW-0560">Oxidoreductase</keyword>
<sequence>MVSKSSGSEEKHKLVRCKVNPSDLASISPLVLGGAVLNQQYTDDPEAIPLEEIIKHAFTHGINAIDTSPYYGPSEILYGKALNNLKDDFPRNTYFICTKVGRIAEDDFDYSREFVRFSVHRSCKRLNTTYLDLVYLHDVEFVAFPQILEALKELRILKNEGIIKNFGLSGYPIDFVTWIAEHCSARENDIGSLDAALSYCNLNLQNNRLLKFRERLLHDANLKMVCNASILSMSLLRSQETREFHPCSQELRECASKAAKYCQEQNTDLADLATRYAIAEWIDKGPVVLGVSSMGELKHALDNYENVKSNGNKMSLKDQRLASFIQKNIFKEHFNEAWPSGIPHPEMMEAYS</sequence>
<reference evidence="3" key="1">
    <citation type="submission" date="2022-10" db="EMBL/GenBank/DDBJ databases">
        <authorList>
            <person name="Byrne P K."/>
        </authorList>
    </citation>
    <scope>NUCLEOTIDE SEQUENCE</scope>
    <source>
        <strain evidence="3">CBS7001</strain>
    </source>
</reference>
<dbReference type="Pfam" id="PF00248">
    <property type="entry name" value="Aldo_ket_red"/>
    <property type="match status" value="1"/>
</dbReference>
<evidence type="ECO:0000313" key="4">
    <source>
        <dbReference type="Proteomes" id="UP001162090"/>
    </source>
</evidence>
<dbReference type="InterPro" id="IPR036812">
    <property type="entry name" value="NAD(P)_OxRdtase_dom_sf"/>
</dbReference>
<evidence type="ECO:0000256" key="1">
    <source>
        <dbReference type="ARBA" id="ARBA00023002"/>
    </source>
</evidence>
<dbReference type="SUPFAM" id="SSF51430">
    <property type="entry name" value="NAD(P)-linked oxidoreductase"/>
    <property type="match status" value="1"/>
</dbReference>
<dbReference type="GO" id="GO:0070485">
    <property type="term" value="P:dehydro-D-arabinono-1,4-lactone biosynthetic process"/>
    <property type="evidence" value="ECO:0007669"/>
    <property type="project" value="TreeGrafter"/>
</dbReference>
<dbReference type="Proteomes" id="UP001162090">
    <property type="component" value="Chromosome 13"/>
</dbReference>
<feature type="domain" description="NADP-dependent oxidoreductase" evidence="2">
    <location>
        <begin position="29"/>
        <end position="306"/>
    </location>
</feature>
<dbReference type="PANTHER" id="PTHR42686">
    <property type="entry name" value="GH17980P-RELATED"/>
    <property type="match status" value="1"/>
</dbReference>
<dbReference type="FunFam" id="3.20.20.100:FF:000041">
    <property type="entry name" value="D-arabinose 1-dehydrogenase"/>
    <property type="match status" value="1"/>
</dbReference>